<evidence type="ECO:0000256" key="1">
    <source>
        <dbReference type="SAM" id="MobiDB-lite"/>
    </source>
</evidence>
<dbReference type="Proteomes" id="UP000034324">
    <property type="component" value="Unassembled WGS sequence"/>
</dbReference>
<comment type="caution">
    <text evidence="2">The sequence shown here is derived from an EMBL/GenBank/DDBJ whole genome shotgun (WGS) entry which is preliminary data.</text>
</comment>
<feature type="non-terminal residue" evidence="2">
    <location>
        <position position="1"/>
    </location>
</feature>
<reference evidence="2 3" key="1">
    <citation type="journal article" date="2015" name="Nature">
        <title>rRNA introns, odd ribosomes, and small enigmatic genomes across a large radiation of phyla.</title>
        <authorList>
            <person name="Brown C.T."/>
            <person name="Hug L.A."/>
            <person name="Thomas B.C."/>
            <person name="Sharon I."/>
            <person name="Castelle C.J."/>
            <person name="Singh A."/>
            <person name="Wilkins M.J."/>
            <person name="Williams K.H."/>
            <person name="Banfield J.F."/>
        </authorList>
    </citation>
    <scope>NUCLEOTIDE SEQUENCE [LARGE SCALE GENOMIC DNA]</scope>
</reference>
<proteinExistence type="predicted"/>
<protein>
    <submittedName>
        <fullName evidence="2">Uncharacterized protein</fullName>
    </submittedName>
</protein>
<gene>
    <name evidence="2" type="ORF">US99_C0048G0016</name>
</gene>
<name>A0A0G0KNV2_9BACT</name>
<accession>A0A0G0KNV2</accession>
<evidence type="ECO:0000313" key="2">
    <source>
        <dbReference type="EMBL" id="KKQ77130.1"/>
    </source>
</evidence>
<feature type="compositionally biased region" description="Acidic residues" evidence="1">
    <location>
        <begin position="14"/>
        <end position="28"/>
    </location>
</feature>
<feature type="region of interest" description="Disordered" evidence="1">
    <location>
        <begin position="1"/>
        <end position="35"/>
    </location>
</feature>
<evidence type="ECO:0000313" key="3">
    <source>
        <dbReference type="Proteomes" id="UP000034324"/>
    </source>
</evidence>
<organism evidence="2 3">
    <name type="scientific">Candidatus Daviesbacteria bacterium GW2011_GWF2_38_6</name>
    <dbReference type="NCBI Taxonomy" id="1618432"/>
    <lineage>
        <taxon>Bacteria</taxon>
        <taxon>Candidatus Daviesiibacteriota</taxon>
    </lineage>
</organism>
<sequence length="63" mass="6477">ESIDDGTLEMVKEEADEGEGEGVGEGEGEAPPLELPFEEEASVVQLPPSGLRPILTSAPGSVV</sequence>
<dbReference type="AlphaFoldDB" id="A0A0G0KNV2"/>
<dbReference type="EMBL" id="LBVC01000048">
    <property type="protein sequence ID" value="KKQ77130.1"/>
    <property type="molecule type" value="Genomic_DNA"/>
</dbReference>